<protein>
    <submittedName>
        <fullName evidence="3">Uncharacterized protein</fullName>
    </submittedName>
</protein>
<gene>
    <name evidence="3" type="ORF">TAV2_LOCUS14317</name>
</gene>
<dbReference type="Proteomes" id="UP000836841">
    <property type="component" value="Chromosome 4"/>
</dbReference>
<name>A0AAU9SE15_THLAR</name>
<sequence>MTTSTTGKKCGVLVIAICLVLSSFYEVSCQVEGSSEYHWFEANVETLESEETSSVSRSVETESEAASIQVGRRSSASDVRRLAEGLSDGDIDSDAELMDASEYEATNWNRAEEMEELHDQVKAAASKSVVEEEYTKEKSKMETSETTFQGRESTEDKSDGNKIYYENEGANESEGFMISEIGSEAESTESRLEYDSKKTNALSDFAESLRIGQSGSWRCTNHDQNDARGDDYIVIPKYELNDIIKEESIKGSSSKTSSLMTSLSKIVENHKEGRWQDVKIGKVSTKETSAKVKKLREILKSYVGIKVRELVARSDYEKILTMAAHYEELTLAPVTYISKLATFGTLIKQGFKSVLVHEKVAIEKQKRVDDEFELVKNLADKGDKLSVQIFAMKKMVLKLEAEKREVDMEFKKIVENLSRLLEESSQAYDKHHVAVREWKEAKAHVEYSHETIEKAEVVWVQFLNTL</sequence>
<feature type="region of interest" description="Disordered" evidence="1">
    <location>
        <begin position="51"/>
        <end position="74"/>
    </location>
</feature>
<feature type="signal peptide" evidence="2">
    <location>
        <begin position="1"/>
        <end position="29"/>
    </location>
</feature>
<feature type="region of interest" description="Disordered" evidence="1">
    <location>
        <begin position="133"/>
        <end position="162"/>
    </location>
</feature>
<keyword evidence="4" id="KW-1185">Reference proteome</keyword>
<evidence type="ECO:0000256" key="2">
    <source>
        <dbReference type="SAM" id="SignalP"/>
    </source>
</evidence>
<reference evidence="3 4" key="1">
    <citation type="submission" date="2022-03" db="EMBL/GenBank/DDBJ databases">
        <authorList>
            <person name="Nunn A."/>
            <person name="Chopra R."/>
            <person name="Nunn A."/>
            <person name="Contreras Garrido A."/>
        </authorList>
    </citation>
    <scope>NUCLEOTIDE SEQUENCE [LARGE SCALE GENOMIC DNA]</scope>
</reference>
<evidence type="ECO:0000313" key="3">
    <source>
        <dbReference type="EMBL" id="CAH2060811.1"/>
    </source>
</evidence>
<feature type="compositionally biased region" description="Basic and acidic residues" evidence="1">
    <location>
        <begin position="133"/>
        <end position="143"/>
    </location>
</feature>
<dbReference type="EMBL" id="OU466860">
    <property type="protein sequence ID" value="CAH2060811.1"/>
    <property type="molecule type" value="Genomic_DNA"/>
</dbReference>
<evidence type="ECO:0000313" key="4">
    <source>
        <dbReference type="Proteomes" id="UP000836841"/>
    </source>
</evidence>
<accession>A0AAU9SE15</accession>
<keyword evidence="2" id="KW-0732">Signal</keyword>
<feature type="non-terminal residue" evidence="3">
    <location>
        <position position="466"/>
    </location>
</feature>
<organism evidence="3 4">
    <name type="scientific">Thlaspi arvense</name>
    <name type="common">Field penny-cress</name>
    <dbReference type="NCBI Taxonomy" id="13288"/>
    <lineage>
        <taxon>Eukaryota</taxon>
        <taxon>Viridiplantae</taxon>
        <taxon>Streptophyta</taxon>
        <taxon>Embryophyta</taxon>
        <taxon>Tracheophyta</taxon>
        <taxon>Spermatophyta</taxon>
        <taxon>Magnoliopsida</taxon>
        <taxon>eudicotyledons</taxon>
        <taxon>Gunneridae</taxon>
        <taxon>Pentapetalae</taxon>
        <taxon>rosids</taxon>
        <taxon>malvids</taxon>
        <taxon>Brassicales</taxon>
        <taxon>Brassicaceae</taxon>
        <taxon>Thlaspideae</taxon>
        <taxon>Thlaspi</taxon>
    </lineage>
</organism>
<dbReference type="AlphaFoldDB" id="A0AAU9SE15"/>
<feature type="chain" id="PRO_5044021059" evidence="2">
    <location>
        <begin position="30"/>
        <end position="466"/>
    </location>
</feature>
<proteinExistence type="predicted"/>
<evidence type="ECO:0000256" key="1">
    <source>
        <dbReference type="SAM" id="MobiDB-lite"/>
    </source>
</evidence>